<dbReference type="RefSeq" id="WP_100364369.1">
    <property type="nucleotide sequence ID" value="NZ_PGFF01000001.1"/>
</dbReference>
<keyword evidence="3" id="KW-1185">Reference proteome</keyword>
<dbReference type="Proteomes" id="UP000228758">
    <property type="component" value="Unassembled WGS sequence"/>
</dbReference>
<evidence type="ECO:0000256" key="1">
    <source>
        <dbReference type="SAM" id="Phobius"/>
    </source>
</evidence>
<feature type="transmembrane region" description="Helical" evidence="1">
    <location>
        <begin position="223"/>
        <end position="242"/>
    </location>
</feature>
<dbReference type="OrthoDB" id="3078421at2"/>
<keyword evidence="1" id="KW-0812">Transmembrane</keyword>
<protein>
    <submittedName>
        <fullName evidence="2">Uncharacterized protein</fullName>
    </submittedName>
</protein>
<evidence type="ECO:0000313" key="2">
    <source>
        <dbReference type="EMBL" id="PJJ72144.1"/>
    </source>
</evidence>
<feature type="transmembrane region" description="Helical" evidence="1">
    <location>
        <begin position="192"/>
        <end position="211"/>
    </location>
</feature>
<accession>A0A2M9CJR4</accession>
<feature type="transmembrane region" description="Helical" evidence="1">
    <location>
        <begin position="116"/>
        <end position="137"/>
    </location>
</feature>
<feature type="transmembrane region" description="Helical" evidence="1">
    <location>
        <begin position="158"/>
        <end position="177"/>
    </location>
</feature>
<keyword evidence="1" id="KW-0472">Membrane</keyword>
<comment type="caution">
    <text evidence="2">The sequence shown here is derived from an EMBL/GenBank/DDBJ whole genome shotgun (WGS) entry which is preliminary data.</text>
</comment>
<feature type="transmembrane region" description="Helical" evidence="1">
    <location>
        <begin position="254"/>
        <end position="273"/>
    </location>
</feature>
<name>A0A2M9CJR4_9MICO</name>
<dbReference type="EMBL" id="PGFF01000001">
    <property type="protein sequence ID" value="PJJ72144.1"/>
    <property type="molecule type" value="Genomic_DNA"/>
</dbReference>
<gene>
    <name evidence="2" type="ORF">CLV46_1708</name>
</gene>
<dbReference type="AlphaFoldDB" id="A0A2M9CJR4"/>
<sequence>MTALRRRSPARDDRILPFTRVLAAVILPFLLVAAVLLCLFSESTDELFAWTIAPPFTAMLLGCAYIGGIWFFVAVLRGSRWHGVWTGMPAVLVFATMAAVATFLHFDRFHHGHISFLAWLALYATTPVLVTIAIVLNGPRDPRASESGDVEVPRVVRYGFGAVGLLSVAVGLALFLAPEMAIPVWAWPLTPLTARIVGAVLILPGMVDVLLLRDGRWSSFRTIFGAQLVSIAAISVCLLARGGDLYWDRVAAPAFVAALAAAAIAYATLMIAMTRRRNRAEVSPAVRSR</sequence>
<feature type="transmembrane region" description="Helical" evidence="1">
    <location>
        <begin position="83"/>
        <end position="104"/>
    </location>
</feature>
<evidence type="ECO:0000313" key="3">
    <source>
        <dbReference type="Proteomes" id="UP000228758"/>
    </source>
</evidence>
<proteinExistence type="predicted"/>
<feature type="transmembrane region" description="Helical" evidence="1">
    <location>
        <begin position="21"/>
        <end position="40"/>
    </location>
</feature>
<keyword evidence="1" id="KW-1133">Transmembrane helix</keyword>
<feature type="transmembrane region" description="Helical" evidence="1">
    <location>
        <begin position="52"/>
        <end position="76"/>
    </location>
</feature>
<organism evidence="2 3">
    <name type="scientific">Diaminobutyricimonas aerilata</name>
    <dbReference type="NCBI Taxonomy" id="1162967"/>
    <lineage>
        <taxon>Bacteria</taxon>
        <taxon>Bacillati</taxon>
        <taxon>Actinomycetota</taxon>
        <taxon>Actinomycetes</taxon>
        <taxon>Micrococcales</taxon>
        <taxon>Microbacteriaceae</taxon>
        <taxon>Diaminobutyricimonas</taxon>
    </lineage>
</organism>
<reference evidence="2 3" key="1">
    <citation type="submission" date="2017-11" db="EMBL/GenBank/DDBJ databases">
        <title>Genomic Encyclopedia of Archaeal and Bacterial Type Strains, Phase II (KMG-II): From Individual Species to Whole Genera.</title>
        <authorList>
            <person name="Goeker M."/>
        </authorList>
    </citation>
    <scope>NUCLEOTIDE SEQUENCE [LARGE SCALE GENOMIC DNA]</scope>
    <source>
        <strain evidence="2 3">DSM 27393</strain>
    </source>
</reference>